<dbReference type="GO" id="GO:0008745">
    <property type="term" value="F:N-acetylmuramoyl-L-alanine amidase activity"/>
    <property type="evidence" value="ECO:0007669"/>
    <property type="project" value="InterPro"/>
</dbReference>
<dbReference type="PROSITE" id="PS51318">
    <property type="entry name" value="TAT"/>
    <property type="match status" value="1"/>
</dbReference>
<feature type="domain" description="Peptidoglycan recognition protein family" evidence="5">
    <location>
        <begin position="259"/>
        <end position="407"/>
    </location>
</feature>
<comment type="similarity">
    <text evidence="1">Belongs to the N-acetylmuramoyl-L-alanine amidase 2 family.</text>
</comment>
<dbReference type="SMART" id="SM00644">
    <property type="entry name" value="Ami_2"/>
    <property type="match status" value="1"/>
</dbReference>
<accession>A0A387HPL9</accession>
<dbReference type="KEGG" id="shun:DWB77_04643"/>
<evidence type="ECO:0000256" key="1">
    <source>
        <dbReference type="ARBA" id="ARBA00007553"/>
    </source>
</evidence>
<feature type="chain" id="PRO_5039619461" description="Peptidoglycan recognition protein family domain-containing protein" evidence="3">
    <location>
        <begin position="19"/>
        <end position="455"/>
    </location>
</feature>
<dbReference type="EMBL" id="CP032698">
    <property type="protein sequence ID" value="AYG82467.1"/>
    <property type="molecule type" value="Genomic_DNA"/>
</dbReference>
<evidence type="ECO:0000313" key="7">
    <source>
        <dbReference type="Proteomes" id="UP000271554"/>
    </source>
</evidence>
<evidence type="ECO:0000259" key="5">
    <source>
        <dbReference type="SMART" id="SM00701"/>
    </source>
</evidence>
<dbReference type="PANTHER" id="PTHR11022:SF41">
    <property type="entry name" value="PEPTIDOGLYCAN-RECOGNITION PROTEIN LC-RELATED"/>
    <property type="match status" value="1"/>
</dbReference>
<dbReference type="PANTHER" id="PTHR11022">
    <property type="entry name" value="PEPTIDOGLYCAN RECOGNITION PROTEIN"/>
    <property type="match status" value="1"/>
</dbReference>
<feature type="domain" description="N-acetylmuramoyl-L-alanine amidase" evidence="4">
    <location>
        <begin position="273"/>
        <end position="434"/>
    </location>
</feature>
<evidence type="ECO:0008006" key="8">
    <source>
        <dbReference type="Google" id="ProtNLM"/>
    </source>
</evidence>
<dbReference type="SMART" id="SM00701">
    <property type="entry name" value="PGRP"/>
    <property type="match status" value="1"/>
</dbReference>
<dbReference type="Gene3D" id="3.40.80.10">
    <property type="entry name" value="Peptidoglycan recognition protein-like"/>
    <property type="match status" value="1"/>
</dbReference>
<dbReference type="Pfam" id="PF01510">
    <property type="entry name" value="Amidase_2"/>
    <property type="match status" value="1"/>
</dbReference>
<evidence type="ECO:0000256" key="3">
    <source>
        <dbReference type="SAM" id="SignalP"/>
    </source>
</evidence>
<dbReference type="InterPro" id="IPR006619">
    <property type="entry name" value="PGRP_domain_met/bac"/>
</dbReference>
<keyword evidence="7" id="KW-1185">Reference proteome</keyword>
<feature type="region of interest" description="Disordered" evidence="2">
    <location>
        <begin position="49"/>
        <end position="73"/>
    </location>
</feature>
<dbReference type="InterPro" id="IPR006311">
    <property type="entry name" value="TAT_signal"/>
</dbReference>
<dbReference type="InterPro" id="IPR036505">
    <property type="entry name" value="Amidase/PGRP_sf"/>
</dbReference>
<reference evidence="6 7" key="1">
    <citation type="submission" date="2018-10" db="EMBL/GenBank/DDBJ databases">
        <title>Relationship between Morphology and Antimicrobial Activity in Streptomyces.</title>
        <authorList>
            <person name="Kang H.J."/>
            <person name="Kim S.B."/>
        </authorList>
    </citation>
    <scope>NUCLEOTIDE SEQUENCE [LARGE SCALE GENOMIC DNA]</scope>
    <source>
        <strain evidence="6 7">BH38</strain>
    </source>
</reference>
<dbReference type="InterPro" id="IPR002502">
    <property type="entry name" value="Amidase_domain"/>
</dbReference>
<evidence type="ECO:0000313" key="6">
    <source>
        <dbReference type="EMBL" id="AYG82467.1"/>
    </source>
</evidence>
<dbReference type="GO" id="GO:0008270">
    <property type="term" value="F:zinc ion binding"/>
    <property type="evidence" value="ECO:0007669"/>
    <property type="project" value="InterPro"/>
</dbReference>
<dbReference type="Proteomes" id="UP000271554">
    <property type="component" value="Chromosome"/>
</dbReference>
<feature type="signal peptide" evidence="3">
    <location>
        <begin position="1"/>
        <end position="18"/>
    </location>
</feature>
<feature type="compositionally biased region" description="Gly residues" evidence="2">
    <location>
        <begin position="215"/>
        <end position="225"/>
    </location>
</feature>
<organism evidence="6 7">
    <name type="scientific">Streptomyces hundungensis</name>
    <dbReference type="NCBI Taxonomy" id="1077946"/>
    <lineage>
        <taxon>Bacteria</taxon>
        <taxon>Bacillati</taxon>
        <taxon>Actinomycetota</taxon>
        <taxon>Actinomycetes</taxon>
        <taxon>Kitasatosporales</taxon>
        <taxon>Streptomycetaceae</taxon>
        <taxon>Streptomyces</taxon>
    </lineage>
</organism>
<name>A0A387HPL9_9ACTN</name>
<sequence>MTTIVTMRSFLASSIGVAAVAALAVPLASTAPVAAASAVASPASAELAGSTQSLPMGPLPDTDRAAGGAAQEGLARREVRPFSLVGVVWDNADAELHGSVQVRTRSRAGGTWSPWQDLETHNHDHAADPGTAEAERPLHGSTAPLWVGDSDAVEAHVRPDDPEGELPGGLRLDLVDPGTGPAGSDDGARSLREPDVLPALDQAESRTEAEAEAGAGTGEEAGAGGMIRTGEMAGAGEVVAAGEAVGAAEPARPYIGARPRIVTRKGWGADERLRERGFVYTKSVKVAFVHHTASGNGYNCAQSASVLRSIYRFHVKSSGWRDIGYNFAVDKCGNIYEGRAGGVSKAVLGAHTLGFNTNSTGIAVLGTYTRTSPTAAALKAVEQLAAWKLGLYGVNPAGKSTLVSGGGNRYKKGRSVRFNAIAGHRDGFSTDCPGARLYGRLGAARVTAAHYQGRR</sequence>
<dbReference type="SUPFAM" id="SSF55846">
    <property type="entry name" value="N-acetylmuramoyl-L-alanine amidase-like"/>
    <property type="match status" value="1"/>
</dbReference>
<dbReference type="GO" id="GO:0009253">
    <property type="term" value="P:peptidoglycan catabolic process"/>
    <property type="evidence" value="ECO:0007669"/>
    <property type="project" value="InterPro"/>
</dbReference>
<dbReference type="CDD" id="cd06583">
    <property type="entry name" value="PGRP"/>
    <property type="match status" value="1"/>
</dbReference>
<evidence type="ECO:0000259" key="4">
    <source>
        <dbReference type="SMART" id="SM00644"/>
    </source>
</evidence>
<dbReference type="AlphaFoldDB" id="A0A387HPL9"/>
<dbReference type="InterPro" id="IPR015510">
    <property type="entry name" value="PGRP"/>
</dbReference>
<feature type="compositionally biased region" description="Basic and acidic residues" evidence="2">
    <location>
        <begin position="118"/>
        <end position="138"/>
    </location>
</feature>
<keyword evidence="3" id="KW-0732">Signal</keyword>
<evidence type="ECO:0000256" key="2">
    <source>
        <dbReference type="SAM" id="MobiDB-lite"/>
    </source>
</evidence>
<feature type="compositionally biased region" description="Basic and acidic residues" evidence="2">
    <location>
        <begin position="186"/>
        <end position="195"/>
    </location>
</feature>
<feature type="region of interest" description="Disordered" evidence="2">
    <location>
        <begin position="104"/>
        <end position="225"/>
    </location>
</feature>
<gene>
    <name evidence="6" type="ORF">DWB77_04643</name>
</gene>
<protein>
    <recommendedName>
        <fullName evidence="8">Peptidoglycan recognition protein family domain-containing protein</fullName>
    </recommendedName>
</protein>
<proteinExistence type="inferred from homology"/>